<dbReference type="AlphaFoldDB" id="G9XBX0"/>
<gene>
    <name evidence="2" type="ORF">HMPREF9628_00178</name>
</gene>
<dbReference type="Proteomes" id="UP000003379">
    <property type="component" value="Unassembled WGS sequence"/>
</dbReference>
<dbReference type="EMBL" id="AFZG01000019">
    <property type="protein sequence ID" value="EHL19457.1"/>
    <property type="molecule type" value="Genomic_DNA"/>
</dbReference>
<dbReference type="InterPro" id="IPR015927">
    <property type="entry name" value="Peptidase_S24_S26A/B/C"/>
</dbReference>
<dbReference type="SUPFAM" id="SSF51306">
    <property type="entry name" value="LexA/Signal peptidase"/>
    <property type="match status" value="1"/>
</dbReference>
<organism evidence="2 3">
    <name type="scientific">Peptoanaerobacter stomatis</name>
    <dbReference type="NCBI Taxonomy" id="796937"/>
    <lineage>
        <taxon>Bacteria</taxon>
        <taxon>Bacillati</taxon>
        <taxon>Bacillota</taxon>
        <taxon>Clostridia</taxon>
        <taxon>Peptostreptococcales</taxon>
        <taxon>Filifactoraceae</taxon>
        <taxon>Peptoanaerobacter</taxon>
    </lineage>
</organism>
<evidence type="ECO:0000313" key="3">
    <source>
        <dbReference type="Proteomes" id="UP000003379"/>
    </source>
</evidence>
<dbReference type="InterPro" id="IPR010982">
    <property type="entry name" value="Lambda_DNA-bd_dom_sf"/>
</dbReference>
<dbReference type="PANTHER" id="PTHR33516">
    <property type="entry name" value="LEXA REPRESSOR"/>
    <property type="match status" value="1"/>
</dbReference>
<dbReference type="SUPFAM" id="SSF47413">
    <property type="entry name" value="lambda repressor-like DNA-binding domains"/>
    <property type="match status" value="1"/>
</dbReference>
<dbReference type="SMART" id="SM00530">
    <property type="entry name" value="HTH_XRE"/>
    <property type="match status" value="1"/>
</dbReference>
<dbReference type="PATRIC" id="fig|796940.3.peg.774"/>
<proteinExistence type="predicted"/>
<dbReference type="InterPro" id="IPR039418">
    <property type="entry name" value="LexA-like"/>
</dbReference>
<dbReference type="Pfam" id="PF00717">
    <property type="entry name" value="Peptidase_S24"/>
    <property type="match status" value="1"/>
</dbReference>
<dbReference type="PROSITE" id="PS50943">
    <property type="entry name" value="HTH_CROC1"/>
    <property type="match status" value="1"/>
</dbReference>
<dbReference type="CDD" id="cd06529">
    <property type="entry name" value="S24_LexA-like"/>
    <property type="match status" value="1"/>
</dbReference>
<dbReference type="GO" id="GO:0003677">
    <property type="term" value="F:DNA binding"/>
    <property type="evidence" value="ECO:0007669"/>
    <property type="project" value="InterPro"/>
</dbReference>
<name>G9XBX0_9FIRM</name>
<dbReference type="Gene3D" id="1.10.260.40">
    <property type="entry name" value="lambda repressor-like DNA-binding domains"/>
    <property type="match status" value="1"/>
</dbReference>
<comment type="caution">
    <text evidence="2">The sequence shown here is derived from an EMBL/GenBank/DDBJ whole genome shotgun (WGS) entry which is preliminary data.</text>
</comment>
<sequence>MSIGDRLKSLRIKNNLTLEELAKKVKTSKPTIQRYESGVISNIPSDKIEKLANVLNTTPAYIMGWEEQADEKPKKKAYKIPVYGEIAAGIPINMIQDIIDYEEVDEHTYNRGELLALKIKGDSMEPRICDGDVVIIRKQPDVDSGEIAAVIIDGDSATLKKVKKDKKGIYLIPFNNNYDTVFYTNKEMKELPVIILGKLIELRGKF</sequence>
<dbReference type="Gene3D" id="2.10.109.10">
    <property type="entry name" value="Umud Fragment, subunit A"/>
    <property type="match status" value="1"/>
</dbReference>
<dbReference type="InterPro" id="IPR001387">
    <property type="entry name" value="Cro/C1-type_HTH"/>
</dbReference>
<dbReference type="HOGENOM" id="CLU_066192_1_1_9"/>
<evidence type="ECO:0000259" key="1">
    <source>
        <dbReference type="PROSITE" id="PS50943"/>
    </source>
</evidence>
<protein>
    <recommendedName>
        <fullName evidence="1">HTH cro/C1-type domain-containing protein</fullName>
    </recommendedName>
</protein>
<dbReference type="Pfam" id="PF01381">
    <property type="entry name" value="HTH_3"/>
    <property type="match status" value="1"/>
</dbReference>
<dbReference type="RefSeq" id="WP_009528478.1">
    <property type="nucleotide sequence ID" value="NZ_JH414596.1"/>
</dbReference>
<feature type="domain" description="HTH cro/C1-type" evidence="1">
    <location>
        <begin position="7"/>
        <end position="62"/>
    </location>
</feature>
<accession>G9XBX0</accession>
<dbReference type="CDD" id="cd00093">
    <property type="entry name" value="HTH_XRE"/>
    <property type="match status" value="1"/>
</dbReference>
<dbReference type="PANTHER" id="PTHR33516:SF2">
    <property type="entry name" value="LEXA REPRESSOR-RELATED"/>
    <property type="match status" value="1"/>
</dbReference>
<dbReference type="InterPro" id="IPR050077">
    <property type="entry name" value="LexA_repressor"/>
</dbReference>
<evidence type="ECO:0000313" key="2">
    <source>
        <dbReference type="EMBL" id="EHL19457.1"/>
    </source>
</evidence>
<dbReference type="InterPro" id="IPR036286">
    <property type="entry name" value="LexA/Signal_pep-like_sf"/>
</dbReference>
<reference evidence="2 3" key="1">
    <citation type="submission" date="2011-08" db="EMBL/GenBank/DDBJ databases">
        <title>The Genome Sequence of Eubacteriaceae bacterium CM5.</title>
        <authorList>
            <consortium name="The Broad Institute Genome Sequencing Platform"/>
            <person name="Earl A."/>
            <person name="Ward D."/>
            <person name="Feldgarden M."/>
            <person name="Gevers D."/>
            <person name="Sizova M."/>
            <person name="Hazen A."/>
            <person name="Epstein S."/>
            <person name="Young S.K."/>
            <person name="Zeng Q."/>
            <person name="Gargeya S."/>
            <person name="Fitzgerald M."/>
            <person name="Haas B."/>
            <person name="Abouelleil A."/>
            <person name="Alvarado L."/>
            <person name="Arachchi H.M."/>
            <person name="Berlin A."/>
            <person name="Brown A."/>
            <person name="Chapman S.B."/>
            <person name="Chen Z."/>
            <person name="Dunbar C."/>
            <person name="Freedman E."/>
            <person name="Gearin G."/>
            <person name="Gellesch M."/>
            <person name="Goldberg J."/>
            <person name="Griggs A."/>
            <person name="Gujja S."/>
            <person name="Heiman D."/>
            <person name="Howarth C."/>
            <person name="Larson L."/>
            <person name="Lui A."/>
            <person name="MacDonald P.J.P."/>
            <person name="Montmayeur A."/>
            <person name="Murphy C."/>
            <person name="Neiman D."/>
            <person name="Pearson M."/>
            <person name="Priest M."/>
            <person name="Roberts A."/>
            <person name="Saif S."/>
            <person name="Shea T."/>
            <person name="Shenoy N."/>
            <person name="Sisk P."/>
            <person name="Stolte C."/>
            <person name="Sykes S."/>
            <person name="Wortman J."/>
            <person name="Nusbaum C."/>
            <person name="Birren B."/>
        </authorList>
    </citation>
    <scope>NUCLEOTIDE SEQUENCE [LARGE SCALE GENOMIC DNA]</scope>
    <source>
        <strain evidence="2 3">CM5</strain>
    </source>
</reference>